<dbReference type="Proteomes" id="UP000001989">
    <property type="component" value="Chromosome"/>
</dbReference>
<organism evidence="1 2">
    <name type="scientific">Rhizorhabdus wittichii (strain DSM 6014 / CCUG 31198 / JCM 15750 / NBRC 105917 / EY 4224 / RW1)</name>
    <name type="common">Sphingomonas wittichii</name>
    <dbReference type="NCBI Taxonomy" id="392499"/>
    <lineage>
        <taxon>Bacteria</taxon>
        <taxon>Pseudomonadati</taxon>
        <taxon>Pseudomonadota</taxon>
        <taxon>Alphaproteobacteria</taxon>
        <taxon>Sphingomonadales</taxon>
        <taxon>Sphingomonadaceae</taxon>
        <taxon>Rhizorhabdus</taxon>
    </lineage>
</organism>
<gene>
    <name evidence="1" type="ordered locus">Swit_1589</name>
</gene>
<sequence>MRSTRRERADRCHDRFSRCQSPSIAASTPGRATLKTVMLVADNHEAAASDMVDSLNGWLADWPVHQRPRAFVLVQRHRCGLEIAFLVADILPVAAARHPTLHF</sequence>
<accession>A0A9J9LC09</accession>
<dbReference type="KEGG" id="swi:Swit_1589"/>
<dbReference type="AlphaFoldDB" id="A0A9J9LC09"/>
<evidence type="ECO:0000313" key="2">
    <source>
        <dbReference type="Proteomes" id="UP000001989"/>
    </source>
</evidence>
<dbReference type="EMBL" id="CP000699">
    <property type="protein sequence ID" value="ABQ67952.1"/>
    <property type="molecule type" value="Genomic_DNA"/>
</dbReference>
<protein>
    <submittedName>
        <fullName evidence="1">Uncharacterized protein</fullName>
    </submittedName>
</protein>
<proteinExistence type="predicted"/>
<evidence type="ECO:0000313" key="1">
    <source>
        <dbReference type="EMBL" id="ABQ67952.1"/>
    </source>
</evidence>
<reference evidence="1 2" key="1">
    <citation type="journal article" date="2010" name="J. Bacteriol.">
        <title>Genome sequence of the dioxin-mineralizing bacterium Sphingomonas wittichii RW1.</title>
        <authorList>
            <person name="Miller T.R."/>
            <person name="Delcher A.L."/>
            <person name="Salzberg S.L."/>
            <person name="Saunders E."/>
            <person name="Detter J.C."/>
            <person name="Halden R.U."/>
        </authorList>
    </citation>
    <scope>NUCLEOTIDE SEQUENCE [LARGE SCALE GENOMIC DNA]</scope>
    <source>
        <strain evidence="2">DSM 6014 / CCUG 31198 / JCM 15750 / NBRC 105917 / EY 4224 / RW1</strain>
    </source>
</reference>
<keyword evidence="2" id="KW-1185">Reference proteome</keyword>
<name>A0A9J9LC09_RHIWR</name>